<evidence type="ECO:0000256" key="1">
    <source>
        <dbReference type="SAM" id="MobiDB-lite"/>
    </source>
</evidence>
<dbReference type="Proteomes" id="UP000654075">
    <property type="component" value="Unassembled WGS sequence"/>
</dbReference>
<accession>A0A813FPN0</accession>
<name>A0A813FPN0_POLGL</name>
<evidence type="ECO:0000313" key="3">
    <source>
        <dbReference type="Proteomes" id="UP000654075"/>
    </source>
</evidence>
<protein>
    <submittedName>
        <fullName evidence="2">Uncharacterized protein</fullName>
    </submittedName>
</protein>
<feature type="region of interest" description="Disordered" evidence="1">
    <location>
        <begin position="85"/>
        <end position="125"/>
    </location>
</feature>
<gene>
    <name evidence="2" type="ORF">PGLA1383_LOCUS30122</name>
</gene>
<keyword evidence="3" id="KW-1185">Reference proteome</keyword>
<sequence>METALQDSDAQVSSQQELTAPPLSMAALPALSLRSRTGCFRQFKRCQVRIYDGKNECFRQCETRKVAGKTSTCAMHRKLETSGSAPEFGWTFEDVPELPQKRRKSVAPPNPPRKDSPPPPRPPGDTVATLLKRKRSSTGQVIQESDLETLVDSDVGKIVWNSGTCAFTAWRRVTENNPLAASSTFAVDCDQKDPRFNEMRDEVSLEAQLWLCGAEASESQTKKAQEMDVYTSEEVSLRA</sequence>
<comment type="caution">
    <text evidence="2">The sequence shown here is derived from an EMBL/GenBank/DDBJ whole genome shotgun (WGS) entry which is preliminary data.</text>
</comment>
<dbReference type="EMBL" id="CAJNNV010025110">
    <property type="protein sequence ID" value="CAE8612328.1"/>
    <property type="molecule type" value="Genomic_DNA"/>
</dbReference>
<proteinExistence type="predicted"/>
<organism evidence="2 3">
    <name type="scientific">Polarella glacialis</name>
    <name type="common">Dinoflagellate</name>
    <dbReference type="NCBI Taxonomy" id="89957"/>
    <lineage>
        <taxon>Eukaryota</taxon>
        <taxon>Sar</taxon>
        <taxon>Alveolata</taxon>
        <taxon>Dinophyceae</taxon>
        <taxon>Suessiales</taxon>
        <taxon>Suessiaceae</taxon>
        <taxon>Polarella</taxon>
    </lineage>
</organism>
<evidence type="ECO:0000313" key="2">
    <source>
        <dbReference type="EMBL" id="CAE8612328.1"/>
    </source>
</evidence>
<dbReference type="AlphaFoldDB" id="A0A813FPN0"/>
<reference evidence="2" key="1">
    <citation type="submission" date="2021-02" db="EMBL/GenBank/DDBJ databases">
        <authorList>
            <person name="Dougan E. K."/>
            <person name="Rhodes N."/>
            <person name="Thang M."/>
            <person name="Chan C."/>
        </authorList>
    </citation>
    <scope>NUCLEOTIDE SEQUENCE</scope>
</reference>